<name>A0A841HNM7_9GAMM</name>
<dbReference type="Proteomes" id="UP000588068">
    <property type="component" value="Unassembled WGS sequence"/>
</dbReference>
<organism evidence="1 2">
    <name type="scientific">Povalibacter uvarum</name>
    <dbReference type="NCBI Taxonomy" id="732238"/>
    <lineage>
        <taxon>Bacteria</taxon>
        <taxon>Pseudomonadati</taxon>
        <taxon>Pseudomonadota</taxon>
        <taxon>Gammaproteobacteria</taxon>
        <taxon>Steroidobacterales</taxon>
        <taxon>Steroidobacteraceae</taxon>
        <taxon>Povalibacter</taxon>
    </lineage>
</organism>
<dbReference type="RefSeq" id="WP_184332637.1">
    <property type="nucleotide sequence ID" value="NZ_JACHHZ010000003.1"/>
</dbReference>
<dbReference type="AlphaFoldDB" id="A0A841HNM7"/>
<protein>
    <submittedName>
        <fullName evidence="1">Uncharacterized protein</fullName>
    </submittedName>
</protein>
<proteinExistence type="predicted"/>
<sequence length="174" mass="19005">MSAAAAVSGRQSHTYFPARRMSRCLEVPVLVSLVRLHDRRSEHDRFVCDSGAWNVLLDVAVSFGWKQRGTTYLPSGFSTASMSAISRMTRHDYRPGDARDPKCVDNIDAIAWAAALSTGSLSSHLPGMITATHSVDAGRQPESRIASTAFATVMKDFTQYAFGGAFAFSRAEQR</sequence>
<evidence type="ECO:0000313" key="2">
    <source>
        <dbReference type="Proteomes" id="UP000588068"/>
    </source>
</evidence>
<evidence type="ECO:0000313" key="1">
    <source>
        <dbReference type="EMBL" id="MBB6093870.1"/>
    </source>
</evidence>
<dbReference type="EMBL" id="JACHHZ010000003">
    <property type="protein sequence ID" value="MBB6093870.1"/>
    <property type="molecule type" value="Genomic_DNA"/>
</dbReference>
<gene>
    <name evidence="1" type="ORF">HNQ60_002751</name>
</gene>
<reference evidence="1 2" key="1">
    <citation type="submission" date="2020-08" db="EMBL/GenBank/DDBJ databases">
        <title>Genomic Encyclopedia of Type Strains, Phase IV (KMG-IV): sequencing the most valuable type-strain genomes for metagenomic binning, comparative biology and taxonomic classification.</title>
        <authorList>
            <person name="Goeker M."/>
        </authorList>
    </citation>
    <scope>NUCLEOTIDE SEQUENCE [LARGE SCALE GENOMIC DNA]</scope>
    <source>
        <strain evidence="1 2">DSM 26723</strain>
    </source>
</reference>
<comment type="caution">
    <text evidence="1">The sequence shown here is derived from an EMBL/GenBank/DDBJ whole genome shotgun (WGS) entry which is preliminary data.</text>
</comment>
<accession>A0A841HNM7</accession>
<keyword evidence="2" id="KW-1185">Reference proteome</keyword>